<comment type="caution">
    <text evidence="1">The sequence shown here is derived from an EMBL/GenBank/DDBJ whole genome shotgun (WGS) entry which is preliminary data.</text>
</comment>
<evidence type="ECO:0000313" key="1">
    <source>
        <dbReference type="EMBL" id="KYR03082.1"/>
    </source>
</evidence>
<dbReference type="InParanoid" id="A0A152AA30"/>
<dbReference type="OrthoDB" id="2364174at2759"/>
<reference evidence="1 2" key="1">
    <citation type="submission" date="2015-12" db="EMBL/GenBank/DDBJ databases">
        <title>Dictyostelia acquired genes for synthesis and detection of signals that induce cell-type specialization by lateral gene transfer from prokaryotes.</title>
        <authorList>
            <person name="Gloeckner G."/>
            <person name="Schaap P."/>
        </authorList>
    </citation>
    <scope>NUCLEOTIDE SEQUENCE [LARGE SCALE GENOMIC DNA]</scope>
    <source>
        <strain evidence="1 2">TK</strain>
    </source>
</reference>
<organism evidence="1 2">
    <name type="scientific">Tieghemostelium lacteum</name>
    <name type="common">Slime mold</name>
    <name type="synonym">Dictyostelium lacteum</name>
    <dbReference type="NCBI Taxonomy" id="361077"/>
    <lineage>
        <taxon>Eukaryota</taxon>
        <taxon>Amoebozoa</taxon>
        <taxon>Evosea</taxon>
        <taxon>Eumycetozoa</taxon>
        <taxon>Dictyostelia</taxon>
        <taxon>Dictyosteliales</taxon>
        <taxon>Raperosteliaceae</taxon>
        <taxon>Tieghemostelium</taxon>
    </lineage>
</organism>
<evidence type="ECO:0000313" key="2">
    <source>
        <dbReference type="Proteomes" id="UP000076078"/>
    </source>
</evidence>
<sequence>MPLTLNQRKSLRDSEPQLKEALESIKASTGEDYQVEIDYEALLATIPDDSKWLKEDPGFFNKTCVPNFASCLNNQLKEEILKEAFVEATAGRKITFRANTDKKNTDYWKLAIENENIVILFRPSIANVDEISYFPLAKFIPVPGVYSLLARLDLKENKEKFDEALESIKAATGDAWTYDEASLENVYKVLDANCQESVGRLYSEILTNIAYNITEKCKDDMVKEAFVEATPNKTIVFGANKKQSDYWEYKFDNGNLVVSFRDYICNTGDVSYWDFTKLL</sequence>
<gene>
    <name evidence="1" type="ORF">DLAC_00574</name>
</gene>
<proteinExistence type="predicted"/>
<dbReference type="Proteomes" id="UP000076078">
    <property type="component" value="Unassembled WGS sequence"/>
</dbReference>
<keyword evidence="2" id="KW-1185">Reference proteome</keyword>
<protein>
    <submittedName>
        <fullName evidence="1">Uncharacterized protein</fullName>
    </submittedName>
</protein>
<dbReference type="AlphaFoldDB" id="A0A152AA30"/>
<name>A0A152AA30_TIELA</name>
<dbReference type="EMBL" id="LODT01000001">
    <property type="protein sequence ID" value="KYR03082.1"/>
    <property type="molecule type" value="Genomic_DNA"/>
</dbReference>
<dbReference type="STRING" id="361077.A0A152AA30"/>
<accession>A0A152AA30</accession>